<keyword evidence="4 5" id="KW-0732">Signal</keyword>
<dbReference type="InterPro" id="IPR006106">
    <property type="entry name" value="Allergen/soft/tryp_amyl_inhib"/>
</dbReference>
<comment type="similarity">
    <text evidence="2">Belongs to the protease inhibitor I6 (cereal trypsin/alpha-amylase inhibitor) family.</text>
</comment>
<dbReference type="KEGG" id="hvg:123442681"/>
<dbReference type="InterPro" id="IPR016140">
    <property type="entry name" value="Bifunc_inhib/LTP/seed_store"/>
</dbReference>
<feature type="domain" description="Bifunctional inhibitor/plant lipid transfer protein/seed storage helical" evidence="6">
    <location>
        <begin position="29"/>
        <end position="137"/>
    </location>
</feature>
<accession>A0A8I6X2P7</accession>
<evidence type="ECO:0000256" key="3">
    <source>
        <dbReference type="ARBA" id="ARBA00022525"/>
    </source>
</evidence>
<feature type="chain" id="PRO_5035195683" description="Bifunctional inhibitor/plant lipid transfer protein/seed storage helical domain-containing protein" evidence="5">
    <location>
        <begin position="23"/>
        <end position="149"/>
    </location>
</feature>
<evidence type="ECO:0000313" key="7">
    <source>
        <dbReference type="EnsemblPlants" id="HORVU.MOREX.r3.3HG0230270.1.CDS1"/>
    </source>
</evidence>
<dbReference type="PANTHER" id="PTHR34481:SF15">
    <property type="entry name" value="TRYPSIN_ALPHA-AMYLASE INHIBITOR CMX1_CMX3"/>
    <property type="match status" value="1"/>
</dbReference>
<proteinExistence type="inferred from homology"/>
<dbReference type="PROSITE" id="PS00426">
    <property type="entry name" value="CEREAL_TRYP_AMYL_INH"/>
    <property type="match status" value="1"/>
</dbReference>
<evidence type="ECO:0000256" key="5">
    <source>
        <dbReference type="SAM" id="SignalP"/>
    </source>
</evidence>
<dbReference type="EnsemblPlants" id="HORVU.MOREX.r3.3HG0230270.1">
    <property type="protein sequence ID" value="HORVU.MOREX.r3.3HG0230270.1.CDS1"/>
    <property type="gene ID" value="HORVU.MOREX.r3.3HG0230270"/>
</dbReference>
<comment type="subcellular location">
    <subcellularLocation>
        <location evidence="1">Secreted</location>
    </subcellularLocation>
</comment>
<dbReference type="OrthoDB" id="657109at2759"/>
<reference evidence="7" key="3">
    <citation type="submission" date="2022-01" db="UniProtKB">
        <authorList>
            <consortium name="EnsemblPlants"/>
        </authorList>
    </citation>
    <scope>IDENTIFICATION</scope>
    <source>
        <strain evidence="7">subsp. vulgare</strain>
    </source>
</reference>
<dbReference type="CDD" id="cd00261">
    <property type="entry name" value="AAI_SS"/>
    <property type="match status" value="1"/>
</dbReference>
<evidence type="ECO:0000259" key="6">
    <source>
        <dbReference type="SMART" id="SM00499"/>
    </source>
</evidence>
<dbReference type="RefSeq" id="XP_044974724.1">
    <property type="nucleotide sequence ID" value="XM_045118789.1"/>
</dbReference>
<name>A0A8I6X2P7_HORVV</name>
<dbReference type="InterPro" id="IPR006105">
    <property type="entry name" value="Allergen/tryp_amyl_inhib_CS"/>
</dbReference>
<reference evidence="7" key="2">
    <citation type="submission" date="2020-10" db="EMBL/GenBank/DDBJ databases">
        <authorList>
            <person name="Scholz U."/>
            <person name="Mascher M."/>
            <person name="Fiebig A."/>
        </authorList>
    </citation>
    <scope>NUCLEOTIDE SEQUENCE [LARGE SCALE GENOMIC DNA]</scope>
    <source>
        <strain evidence="7">cv. Morex</strain>
    </source>
</reference>
<keyword evidence="3" id="KW-0964">Secreted</keyword>
<dbReference type="Gramene" id="HORVU.MOREX.r2.3HG0191030.1">
    <property type="protein sequence ID" value="HORVU.MOREX.r2.3HG0191030.1.CDS.1"/>
    <property type="gene ID" value="HORVU.MOREX.r2.3HG0191030"/>
</dbReference>
<dbReference type="Gramene" id="HORVU.MOREX.r3.3HG0230270.1">
    <property type="protein sequence ID" value="HORVU.MOREX.r3.3HG0230270.1.CDS1"/>
    <property type="gene ID" value="HORVU.MOREX.r3.3HG0230270"/>
</dbReference>
<sequence length="149" mass="16290">MAFKYQLILSAAVMLAILVATATSFGDSCAPGDALPHNPLRACRTYVVSQICHQGPRLLTSDMKRRCCDELSAIPAYCRCEALRIIMQGVVTWQGAFEGAYFKDTPNCPRERQTSYAANLVTPQECNLWTIHGSPSCPELQPGYGVVSS</sequence>
<evidence type="ECO:0000256" key="2">
    <source>
        <dbReference type="ARBA" id="ARBA00007107"/>
    </source>
</evidence>
<dbReference type="GO" id="GO:0004867">
    <property type="term" value="F:serine-type endopeptidase inhibitor activity"/>
    <property type="evidence" value="ECO:0007669"/>
    <property type="project" value="InterPro"/>
</dbReference>
<dbReference type="PANTHER" id="PTHR34481">
    <property type="entry name" value="TRYPSIN/FACTOR XIIA INHIBITOR-RELATED"/>
    <property type="match status" value="1"/>
</dbReference>
<dbReference type="OMA" id="PNCPRER"/>
<evidence type="ECO:0000256" key="1">
    <source>
        <dbReference type="ARBA" id="ARBA00004613"/>
    </source>
</evidence>
<dbReference type="SUPFAM" id="SSF47699">
    <property type="entry name" value="Bifunctional inhibitor/lipid-transfer protein/seed storage 2S albumin"/>
    <property type="match status" value="1"/>
</dbReference>
<dbReference type="Proteomes" id="UP000011116">
    <property type="component" value="Chromosome 3H"/>
</dbReference>
<dbReference type="SMR" id="A0A8I6X2P7"/>
<dbReference type="InterPro" id="IPR036312">
    <property type="entry name" value="Bifun_inhib/LTP/seed_sf"/>
</dbReference>
<dbReference type="Pfam" id="PF00234">
    <property type="entry name" value="Tryp_alpha_amyl"/>
    <property type="match status" value="1"/>
</dbReference>
<gene>
    <name evidence="7" type="primary">LOC123442681</name>
</gene>
<dbReference type="GeneID" id="123442681"/>
<reference evidence="8" key="1">
    <citation type="journal article" date="2012" name="Nature">
        <title>A physical, genetic and functional sequence assembly of the barley genome.</title>
        <authorList>
            <consortium name="The International Barley Genome Sequencing Consortium"/>
            <person name="Mayer K.F."/>
            <person name="Waugh R."/>
            <person name="Brown J.W."/>
            <person name="Schulman A."/>
            <person name="Langridge P."/>
            <person name="Platzer M."/>
            <person name="Fincher G.B."/>
            <person name="Muehlbauer G.J."/>
            <person name="Sato K."/>
            <person name="Close T.J."/>
            <person name="Wise R.P."/>
            <person name="Stein N."/>
        </authorList>
    </citation>
    <scope>NUCLEOTIDE SEQUENCE [LARGE SCALE GENOMIC DNA]</scope>
    <source>
        <strain evidence="8">cv. Morex</strain>
    </source>
</reference>
<dbReference type="PRINTS" id="PR00808">
    <property type="entry name" value="AMLASEINHBTR"/>
</dbReference>
<dbReference type="FunFam" id="1.10.110.10:FF:000020">
    <property type="entry name" value="Trypsin inhibitor CMe"/>
    <property type="match status" value="1"/>
</dbReference>
<feature type="signal peptide" evidence="5">
    <location>
        <begin position="1"/>
        <end position="22"/>
    </location>
</feature>
<keyword evidence="8" id="KW-1185">Reference proteome</keyword>
<organism evidence="7 8">
    <name type="scientific">Hordeum vulgare subsp. vulgare</name>
    <name type="common">Domesticated barley</name>
    <dbReference type="NCBI Taxonomy" id="112509"/>
    <lineage>
        <taxon>Eukaryota</taxon>
        <taxon>Viridiplantae</taxon>
        <taxon>Streptophyta</taxon>
        <taxon>Embryophyta</taxon>
        <taxon>Tracheophyta</taxon>
        <taxon>Spermatophyta</taxon>
        <taxon>Magnoliopsida</taxon>
        <taxon>Liliopsida</taxon>
        <taxon>Poales</taxon>
        <taxon>Poaceae</taxon>
        <taxon>BOP clade</taxon>
        <taxon>Pooideae</taxon>
        <taxon>Triticodae</taxon>
        <taxon>Triticeae</taxon>
        <taxon>Hordeinae</taxon>
        <taxon>Hordeum</taxon>
    </lineage>
</organism>
<protein>
    <recommendedName>
        <fullName evidence="6">Bifunctional inhibitor/plant lipid transfer protein/seed storage helical domain-containing protein</fullName>
    </recommendedName>
</protein>
<evidence type="ECO:0000313" key="8">
    <source>
        <dbReference type="Proteomes" id="UP000011116"/>
    </source>
</evidence>
<dbReference type="GO" id="GO:0005576">
    <property type="term" value="C:extracellular region"/>
    <property type="evidence" value="ECO:0007669"/>
    <property type="project" value="UniProtKB-SubCell"/>
</dbReference>
<dbReference type="Gene3D" id="1.10.110.10">
    <property type="entry name" value="Plant lipid-transfer and hydrophobic proteins"/>
    <property type="match status" value="1"/>
</dbReference>
<dbReference type="AlphaFoldDB" id="A0A8I6X2P7"/>
<dbReference type="SMART" id="SM00499">
    <property type="entry name" value="AAI"/>
    <property type="match status" value="1"/>
</dbReference>
<evidence type="ECO:0000256" key="4">
    <source>
        <dbReference type="ARBA" id="ARBA00022729"/>
    </source>
</evidence>